<dbReference type="InterPro" id="IPR037523">
    <property type="entry name" value="VOC_core"/>
</dbReference>
<dbReference type="PANTHER" id="PTHR21366:SF22">
    <property type="entry name" value="VOC DOMAIN-CONTAINING PROTEIN"/>
    <property type="match status" value="1"/>
</dbReference>
<evidence type="ECO:0000259" key="1">
    <source>
        <dbReference type="PROSITE" id="PS51819"/>
    </source>
</evidence>
<dbReference type="InterPro" id="IPR004360">
    <property type="entry name" value="Glyas_Fos-R_dOase_dom"/>
</dbReference>
<organism evidence="2 3">
    <name type="scientific">Chitinophaga defluvii</name>
    <dbReference type="NCBI Taxonomy" id="3163343"/>
    <lineage>
        <taxon>Bacteria</taxon>
        <taxon>Pseudomonadati</taxon>
        <taxon>Bacteroidota</taxon>
        <taxon>Chitinophagia</taxon>
        <taxon>Chitinophagales</taxon>
        <taxon>Chitinophagaceae</taxon>
        <taxon>Chitinophaga</taxon>
    </lineage>
</organism>
<gene>
    <name evidence="2" type="ORF">ABR189_29785</name>
</gene>
<comment type="caution">
    <text evidence="2">The sequence shown here is derived from an EMBL/GenBank/DDBJ whole genome shotgun (WGS) entry which is preliminary data.</text>
</comment>
<evidence type="ECO:0000313" key="3">
    <source>
        <dbReference type="Proteomes" id="UP001549749"/>
    </source>
</evidence>
<accession>A0ABV2TEZ4</accession>
<dbReference type="Gene3D" id="3.10.180.10">
    <property type="entry name" value="2,3-Dihydroxybiphenyl 1,2-Dioxygenase, domain 1"/>
    <property type="match status" value="1"/>
</dbReference>
<feature type="domain" description="VOC" evidence="1">
    <location>
        <begin position="29"/>
        <end position="150"/>
    </location>
</feature>
<dbReference type="Proteomes" id="UP001549749">
    <property type="component" value="Unassembled WGS sequence"/>
</dbReference>
<name>A0ABV2TEZ4_9BACT</name>
<dbReference type="InterPro" id="IPR050383">
    <property type="entry name" value="GlyoxalaseI/FosfomycinResist"/>
</dbReference>
<dbReference type="RefSeq" id="WP_354664186.1">
    <property type="nucleotide sequence ID" value="NZ_JBEXAC010000004.1"/>
</dbReference>
<dbReference type="Pfam" id="PF00903">
    <property type="entry name" value="Glyoxalase"/>
    <property type="match status" value="1"/>
</dbReference>
<sequence>MKKLLIVCLLAGASLLGTQEKASAQQRPVLNHIALYVVDLQKSTAFYRDIVGIDTIPEPFHDGKHTWFRIAEKSHLHLIQGAKAAIPHDKNTHLCFSIPSVDAFIKVLNKHKIDFTNWAGTGKTPTVRVDGVKQIYLQDPDGYWLEFNDARE</sequence>
<dbReference type="SUPFAM" id="SSF54593">
    <property type="entry name" value="Glyoxalase/Bleomycin resistance protein/Dihydroxybiphenyl dioxygenase"/>
    <property type="match status" value="1"/>
</dbReference>
<dbReference type="PROSITE" id="PS51819">
    <property type="entry name" value="VOC"/>
    <property type="match status" value="1"/>
</dbReference>
<evidence type="ECO:0000313" key="2">
    <source>
        <dbReference type="EMBL" id="MET7001611.1"/>
    </source>
</evidence>
<dbReference type="EMBL" id="JBEXAC010000004">
    <property type="protein sequence ID" value="MET7001611.1"/>
    <property type="molecule type" value="Genomic_DNA"/>
</dbReference>
<dbReference type="PANTHER" id="PTHR21366">
    <property type="entry name" value="GLYOXALASE FAMILY PROTEIN"/>
    <property type="match status" value="1"/>
</dbReference>
<reference evidence="2 3" key="1">
    <citation type="submission" date="2024-06" db="EMBL/GenBank/DDBJ databases">
        <title>Chitinophaga defluvii sp. nov., isolated from municipal sewage.</title>
        <authorList>
            <person name="Zhang L."/>
        </authorList>
    </citation>
    <scope>NUCLEOTIDE SEQUENCE [LARGE SCALE GENOMIC DNA]</scope>
    <source>
        <strain evidence="2 3">H8</strain>
    </source>
</reference>
<dbReference type="InterPro" id="IPR029068">
    <property type="entry name" value="Glyas_Bleomycin-R_OHBP_Dase"/>
</dbReference>
<protein>
    <submittedName>
        <fullName evidence="2">VOC family protein</fullName>
    </submittedName>
</protein>
<keyword evidence="3" id="KW-1185">Reference proteome</keyword>
<proteinExistence type="predicted"/>